<sequence length="155" mass="17728">MGDGNGHHGHGHGHNNFRNKVWRMSDGPYCRPKHWKHNTSIATVCIVLIYIPIAMKSAKLEFCVFLSGVSLVINGRKVMSNMIAEELLVISKMQKVVLMYNFGLLITMCRNLPFGGRATRDSRVRLPRKEYARSRHQRLFEENVGKTGKDVVYEL</sequence>
<reference evidence="1 2" key="1">
    <citation type="submission" date="2018-09" db="EMBL/GenBank/DDBJ databases">
        <title>A high-quality reference genome of wild soybean provides a powerful tool to mine soybean genomes.</title>
        <authorList>
            <person name="Xie M."/>
            <person name="Chung C.Y.L."/>
            <person name="Li M.-W."/>
            <person name="Wong F.-L."/>
            <person name="Chan T.-F."/>
            <person name="Lam H.-M."/>
        </authorList>
    </citation>
    <scope>NUCLEOTIDE SEQUENCE [LARGE SCALE GENOMIC DNA]</scope>
    <source>
        <strain evidence="2">cv. W05</strain>
        <tissue evidence="1">Hypocotyl of etiolated seedlings</tissue>
    </source>
</reference>
<comment type="caution">
    <text evidence="1">The sequence shown here is derived from an EMBL/GenBank/DDBJ whole genome shotgun (WGS) entry which is preliminary data.</text>
</comment>
<dbReference type="Proteomes" id="UP000289340">
    <property type="component" value="Chromosome 9"/>
</dbReference>
<protein>
    <submittedName>
        <fullName evidence="1">Uncharacterized protein</fullName>
    </submittedName>
</protein>
<evidence type="ECO:0000313" key="2">
    <source>
        <dbReference type="Proteomes" id="UP000289340"/>
    </source>
</evidence>
<dbReference type="PANTHER" id="PTHR34286:SF1">
    <property type="entry name" value="TRANSMEMBRANE PROTEIN"/>
    <property type="match status" value="1"/>
</dbReference>
<dbReference type="EMBL" id="QZWG01000009">
    <property type="protein sequence ID" value="RZB91623.1"/>
    <property type="molecule type" value="Genomic_DNA"/>
</dbReference>
<dbReference type="PANTHER" id="PTHR34286">
    <property type="entry name" value="TRANSMEMBRANE PROTEIN"/>
    <property type="match status" value="1"/>
</dbReference>
<keyword evidence="2" id="KW-1185">Reference proteome</keyword>
<dbReference type="AlphaFoldDB" id="A0A445IZR5"/>
<evidence type="ECO:0000313" key="1">
    <source>
        <dbReference type="EMBL" id="RZB91623.1"/>
    </source>
</evidence>
<name>A0A445IZR5_GLYSO</name>
<accession>A0A445IZR5</accession>
<proteinExistence type="predicted"/>
<gene>
    <name evidence="1" type="ORF">D0Y65_023851</name>
</gene>
<organism evidence="1 2">
    <name type="scientific">Glycine soja</name>
    <name type="common">Wild soybean</name>
    <dbReference type="NCBI Taxonomy" id="3848"/>
    <lineage>
        <taxon>Eukaryota</taxon>
        <taxon>Viridiplantae</taxon>
        <taxon>Streptophyta</taxon>
        <taxon>Embryophyta</taxon>
        <taxon>Tracheophyta</taxon>
        <taxon>Spermatophyta</taxon>
        <taxon>Magnoliopsida</taxon>
        <taxon>eudicotyledons</taxon>
        <taxon>Gunneridae</taxon>
        <taxon>Pentapetalae</taxon>
        <taxon>rosids</taxon>
        <taxon>fabids</taxon>
        <taxon>Fabales</taxon>
        <taxon>Fabaceae</taxon>
        <taxon>Papilionoideae</taxon>
        <taxon>50 kb inversion clade</taxon>
        <taxon>NPAAA clade</taxon>
        <taxon>indigoferoid/millettioid clade</taxon>
        <taxon>Phaseoleae</taxon>
        <taxon>Glycine</taxon>
        <taxon>Glycine subgen. Soja</taxon>
    </lineage>
</organism>